<protein>
    <submittedName>
        <fullName evidence="1">Uncharacterized protein</fullName>
    </submittedName>
</protein>
<dbReference type="EMBL" id="BGPR01013196">
    <property type="protein sequence ID" value="GBN59619.1"/>
    <property type="molecule type" value="Genomic_DNA"/>
</dbReference>
<organism evidence="1 2">
    <name type="scientific">Araneus ventricosus</name>
    <name type="common">Orbweaver spider</name>
    <name type="synonym">Epeira ventricosa</name>
    <dbReference type="NCBI Taxonomy" id="182803"/>
    <lineage>
        <taxon>Eukaryota</taxon>
        <taxon>Metazoa</taxon>
        <taxon>Ecdysozoa</taxon>
        <taxon>Arthropoda</taxon>
        <taxon>Chelicerata</taxon>
        <taxon>Arachnida</taxon>
        <taxon>Araneae</taxon>
        <taxon>Araneomorphae</taxon>
        <taxon>Entelegynae</taxon>
        <taxon>Araneoidea</taxon>
        <taxon>Araneidae</taxon>
        <taxon>Araneus</taxon>
    </lineage>
</organism>
<dbReference type="AlphaFoldDB" id="A0A4Y2Q7S4"/>
<keyword evidence="2" id="KW-1185">Reference proteome</keyword>
<proteinExistence type="predicted"/>
<reference evidence="1 2" key="1">
    <citation type="journal article" date="2019" name="Sci. Rep.">
        <title>Orb-weaving spider Araneus ventricosus genome elucidates the spidroin gene catalogue.</title>
        <authorList>
            <person name="Kono N."/>
            <person name="Nakamura H."/>
            <person name="Ohtoshi R."/>
            <person name="Moran D.A.P."/>
            <person name="Shinohara A."/>
            <person name="Yoshida Y."/>
            <person name="Fujiwara M."/>
            <person name="Mori M."/>
            <person name="Tomita M."/>
            <person name="Arakawa K."/>
        </authorList>
    </citation>
    <scope>NUCLEOTIDE SEQUENCE [LARGE SCALE GENOMIC DNA]</scope>
</reference>
<name>A0A4Y2Q7S4_ARAVE</name>
<sequence>MEIDKQRIDNQFSVELEKKGCYEMLWNFYEDNILKKTALLQSIKHAIVSVKTARLGQSLMETVKVCSVLGITTSDRWHREFTDEKQP</sequence>
<accession>A0A4Y2Q7S4</accession>
<dbReference type="Proteomes" id="UP000499080">
    <property type="component" value="Unassembled WGS sequence"/>
</dbReference>
<evidence type="ECO:0000313" key="2">
    <source>
        <dbReference type="Proteomes" id="UP000499080"/>
    </source>
</evidence>
<gene>
    <name evidence="1" type="ORF">AVEN_150502_1</name>
</gene>
<comment type="caution">
    <text evidence="1">The sequence shown here is derived from an EMBL/GenBank/DDBJ whole genome shotgun (WGS) entry which is preliminary data.</text>
</comment>
<evidence type="ECO:0000313" key="1">
    <source>
        <dbReference type="EMBL" id="GBN59619.1"/>
    </source>
</evidence>